<proteinExistence type="predicted"/>
<evidence type="ECO:0000259" key="3">
    <source>
        <dbReference type="Pfam" id="PF13505"/>
    </source>
</evidence>
<dbReference type="OrthoDB" id="1259003at2"/>
<keyword evidence="5" id="KW-1185">Reference proteome</keyword>
<dbReference type="RefSeq" id="WP_110475235.1">
    <property type="nucleotide sequence ID" value="NZ_BMWQ01000002.1"/>
</dbReference>
<evidence type="ECO:0000256" key="1">
    <source>
        <dbReference type="ARBA" id="ARBA00022729"/>
    </source>
</evidence>
<organism evidence="4 5">
    <name type="scientific">Winogradskyella epiphytica</name>
    <dbReference type="NCBI Taxonomy" id="262005"/>
    <lineage>
        <taxon>Bacteria</taxon>
        <taxon>Pseudomonadati</taxon>
        <taxon>Bacteroidota</taxon>
        <taxon>Flavobacteriia</taxon>
        <taxon>Flavobacteriales</taxon>
        <taxon>Flavobacteriaceae</taxon>
        <taxon>Winogradskyella</taxon>
    </lineage>
</organism>
<comment type="caution">
    <text evidence="4">The sequence shown here is derived from an EMBL/GenBank/DDBJ whole genome shotgun (WGS) entry which is preliminary data.</text>
</comment>
<evidence type="ECO:0000313" key="4">
    <source>
        <dbReference type="EMBL" id="PYE81861.1"/>
    </source>
</evidence>
<dbReference type="Pfam" id="PF13505">
    <property type="entry name" value="OMP_b-brl"/>
    <property type="match status" value="1"/>
</dbReference>
<dbReference type="SUPFAM" id="SSF56925">
    <property type="entry name" value="OMPA-like"/>
    <property type="match status" value="1"/>
</dbReference>
<feature type="signal peptide" evidence="2">
    <location>
        <begin position="1"/>
        <end position="19"/>
    </location>
</feature>
<feature type="chain" id="PRO_5016031119" evidence="2">
    <location>
        <begin position="20"/>
        <end position="176"/>
    </location>
</feature>
<reference evidence="4 5" key="1">
    <citation type="submission" date="2018-06" db="EMBL/GenBank/DDBJ databases">
        <title>Genomic Encyclopedia of Type Strains, Phase III (KMG-III): the genomes of soil and plant-associated and newly described type strains.</title>
        <authorList>
            <person name="Whitman W."/>
        </authorList>
    </citation>
    <scope>NUCLEOTIDE SEQUENCE [LARGE SCALE GENOMIC DNA]</scope>
    <source>
        <strain evidence="4 5">CECT 7945</strain>
    </source>
</reference>
<evidence type="ECO:0000313" key="5">
    <source>
        <dbReference type="Proteomes" id="UP000248054"/>
    </source>
</evidence>
<dbReference type="InterPro" id="IPR011250">
    <property type="entry name" value="OMP/PagP_B-barrel"/>
</dbReference>
<dbReference type="InterPro" id="IPR027385">
    <property type="entry name" value="Beta-barrel_OMP"/>
</dbReference>
<sequence length="176" mass="19460">MKNYVLALLLVSFTTLSLAQDVKYGVRGALNVSNLDFEPDAGFDNQHRNGFAFGGFADIGLSESLYLLTELQWSAEGGRDESIRADYIKLPILLRYALSENFTFGLGPQAALKTWGHNDGFATFAFAGVAGLEYMITDDLFFDIRYTYGLSDILDDQAGDLEAKNHVMQFGFGIKI</sequence>
<feature type="domain" description="Outer membrane protein beta-barrel" evidence="3">
    <location>
        <begin position="6"/>
        <end position="174"/>
    </location>
</feature>
<protein>
    <submittedName>
        <fullName evidence="4">Outer membrane protein with beta-barrel domain</fullName>
    </submittedName>
</protein>
<dbReference type="AlphaFoldDB" id="A0A2V4XU19"/>
<evidence type="ECO:0000256" key="2">
    <source>
        <dbReference type="SAM" id="SignalP"/>
    </source>
</evidence>
<dbReference type="Proteomes" id="UP000248054">
    <property type="component" value="Unassembled WGS sequence"/>
</dbReference>
<accession>A0A2V4XU19</accession>
<keyword evidence="1 2" id="KW-0732">Signal</keyword>
<gene>
    <name evidence="4" type="ORF">DFQ11_102439</name>
</gene>
<name>A0A2V4XU19_9FLAO</name>
<dbReference type="EMBL" id="QJTD01000002">
    <property type="protein sequence ID" value="PYE81861.1"/>
    <property type="molecule type" value="Genomic_DNA"/>
</dbReference>